<feature type="transmembrane region" description="Helical" evidence="3">
    <location>
        <begin position="66"/>
        <end position="84"/>
    </location>
</feature>
<feature type="region of interest" description="Disordered" evidence="2">
    <location>
        <begin position="1203"/>
        <end position="1226"/>
    </location>
</feature>
<keyword evidence="3" id="KW-0812">Transmembrane</keyword>
<protein>
    <submittedName>
        <fullName evidence="6">Uncharacterized protein</fullName>
    </submittedName>
</protein>
<dbReference type="Pfam" id="PF21678">
    <property type="entry name" value="Csf1_N"/>
    <property type="match status" value="1"/>
</dbReference>
<feature type="region of interest" description="Disordered" evidence="2">
    <location>
        <begin position="2429"/>
        <end position="2483"/>
    </location>
</feature>
<feature type="compositionally biased region" description="Low complexity" evidence="2">
    <location>
        <begin position="1213"/>
        <end position="1223"/>
    </location>
</feature>
<keyword evidence="3" id="KW-1133">Transmembrane helix</keyword>
<keyword evidence="1" id="KW-0175">Coiled coil</keyword>
<dbReference type="EMBL" id="MCGR01000032">
    <property type="protein sequence ID" value="ORY77194.1"/>
    <property type="molecule type" value="Genomic_DNA"/>
</dbReference>
<dbReference type="OrthoDB" id="10051416at2759"/>
<dbReference type="PANTHER" id="PTHR32085">
    <property type="entry name" value="PROTEIN CSF1"/>
    <property type="match status" value="1"/>
</dbReference>
<feature type="compositionally biased region" description="Basic and acidic residues" evidence="2">
    <location>
        <begin position="337"/>
        <end position="356"/>
    </location>
</feature>
<keyword evidence="3" id="KW-0472">Membrane</keyword>
<dbReference type="GO" id="GO:0006113">
    <property type="term" value="P:fermentation"/>
    <property type="evidence" value="ECO:0007669"/>
    <property type="project" value="InterPro"/>
</dbReference>
<feature type="region of interest" description="Disordered" evidence="2">
    <location>
        <begin position="2708"/>
        <end position="2735"/>
    </location>
</feature>
<feature type="domain" description="Csf1 C-terminal region" evidence="5">
    <location>
        <begin position="3196"/>
        <end position="3242"/>
    </location>
</feature>
<name>A0A1Y2F119_9BASI</name>
<dbReference type="InParanoid" id="A0A1Y2F119"/>
<dbReference type="InterPro" id="IPR048636">
    <property type="entry name" value="Csf1_N"/>
</dbReference>
<organism evidence="6 7">
    <name type="scientific">Leucosporidium creatinivorum</name>
    <dbReference type="NCBI Taxonomy" id="106004"/>
    <lineage>
        <taxon>Eukaryota</taxon>
        <taxon>Fungi</taxon>
        <taxon>Dikarya</taxon>
        <taxon>Basidiomycota</taxon>
        <taxon>Pucciniomycotina</taxon>
        <taxon>Microbotryomycetes</taxon>
        <taxon>Leucosporidiales</taxon>
        <taxon>Leucosporidium</taxon>
    </lineage>
</organism>
<dbReference type="GO" id="GO:0016020">
    <property type="term" value="C:membrane"/>
    <property type="evidence" value="ECO:0007669"/>
    <property type="project" value="InterPro"/>
</dbReference>
<feature type="domain" description="Csf1 N-terminal" evidence="4">
    <location>
        <begin position="37"/>
        <end position="806"/>
    </location>
</feature>
<evidence type="ECO:0000256" key="2">
    <source>
        <dbReference type="SAM" id="MobiDB-lite"/>
    </source>
</evidence>
<dbReference type="PANTHER" id="PTHR32085:SF3">
    <property type="entry name" value="PROTEIN CSF1"/>
    <property type="match status" value="1"/>
</dbReference>
<feature type="compositionally biased region" description="Polar residues" evidence="2">
    <location>
        <begin position="1405"/>
        <end position="1419"/>
    </location>
</feature>
<feature type="transmembrane region" description="Helical" evidence="3">
    <location>
        <begin position="24"/>
        <end position="45"/>
    </location>
</feature>
<comment type="caution">
    <text evidence="6">The sequence shown here is derived from an EMBL/GenBank/DDBJ whole genome shotgun (WGS) entry which is preliminary data.</text>
</comment>
<evidence type="ECO:0000313" key="7">
    <source>
        <dbReference type="Proteomes" id="UP000193467"/>
    </source>
</evidence>
<feature type="region of interest" description="Disordered" evidence="2">
    <location>
        <begin position="3150"/>
        <end position="3170"/>
    </location>
</feature>
<dbReference type="Pfam" id="PF25038">
    <property type="entry name" value="Csf1_C"/>
    <property type="match status" value="2"/>
</dbReference>
<dbReference type="InterPro" id="IPR029636">
    <property type="entry name" value="Csf1"/>
</dbReference>
<feature type="coiled-coil region" evidence="1">
    <location>
        <begin position="2236"/>
        <end position="2270"/>
    </location>
</feature>
<evidence type="ECO:0000259" key="5">
    <source>
        <dbReference type="Pfam" id="PF25038"/>
    </source>
</evidence>
<feature type="compositionally biased region" description="Acidic residues" evidence="2">
    <location>
        <begin position="1138"/>
        <end position="1156"/>
    </location>
</feature>
<feature type="region of interest" description="Disordered" evidence="2">
    <location>
        <begin position="1404"/>
        <end position="1423"/>
    </location>
</feature>
<dbReference type="STRING" id="106004.A0A1Y2F119"/>
<reference evidence="6 7" key="1">
    <citation type="submission" date="2016-07" db="EMBL/GenBank/DDBJ databases">
        <title>Pervasive Adenine N6-methylation of Active Genes in Fungi.</title>
        <authorList>
            <consortium name="DOE Joint Genome Institute"/>
            <person name="Mondo S.J."/>
            <person name="Dannebaum R.O."/>
            <person name="Kuo R.C."/>
            <person name="Labutti K."/>
            <person name="Haridas S."/>
            <person name="Kuo A."/>
            <person name="Salamov A."/>
            <person name="Ahrendt S.R."/>
            <person name="Lipzen A."/>
            <person name="Sullivan W."/>
            <person name="Andreopoulos W.B."/>
            <person name="Clum A."/>
            <person name="Lindquist E."/>
            <person name="Daum C."/>
            <person name="Ramamoorthy G.K."/>
            <person name="Gryganskyi A."/>
            <person name="Culley D."/>
            <person name="Magnuson J.K."/>
            <person name="James T.Y."/>
            <person name="O'Malley M.A."/>
            <person name="Stajich J.E."/>
            <person name="Spatafora J.W."/>
            <person name="Visel A."/>
            <person name="Grigoriev I.V."/>
        </authorList>
    </citation>
    <scope>NUCLEOTIDE SEQUENCE [LARGE SCALE GENOMIC DNA]</scope>
    <source>
        <strain evidence="6 7">62-1032</strain>
    </source>
</reference>
<feature type="compositionally biased region" description="Basic and acidic residues" evidence="2">
    <location>
        <begin position="3158"/>
        <end position="3170"/>
    </location>
</feature>
<evidence type="ECO:0000313" key="6">
    <source>
        <dbReference type="EMBL" id="ORY77194.1"/>
    </source>
</evidence>
<evidence type="ECO:0000259" key="4">
    <source>
        <dbReference type="Pfam" id="PF21678"/>
    </source>
</evidence>
<dbReference type="Proteomes" id="UP000193467">
    <property type="component" value="Unassembled WGS sequence"/>
</dbReference>
<gene>
    <name evidence="6" type="ORF">BCR35DRAFT_353168</name>
</gene>
<feature type="region of interest" description="Disordered" evidence="2">
    <location>
        <begin position="334"/>
        <end position="373"/>
    </location>
</feature>
<proteinExistence type="predicted"/>
<evidence type="ECO:0000256" key="3">
    <source>
        <dbReference type="SAM" id="Phobius"/>
    </source>
</evidence>
<feature type="compositionally biased region" description="Polar residues" evidence="2">
    <location>
        <begin position="2708"/>
        <end position="2718"/>
    </location>
</feature>
<dbReference type="InterPro" id="IPR056779">
    <property type="entry name" value="Csf1_C"/>
</dbReference>
<accession>A0A1Y2F119</accession>
<feature type="region of interest" description="Disordered" evidence="2">
    <location>
        <begin position="1113"/>
        <end position="1158"/>
    </location>
</feature>
<keyword evidence="7" id="KW-1185">Reference proteome</keyword>
<evidence type="ECO:0000256" key="1">
    <source>
        <dbReference type="SAM" id="Coils"/>
    </source>
</evidence>
<feature type="domain" description="Csf1 C-terminal region" evidence="5">
    <location>
        <begin position="2484"/>
        <end position="2851"/>
    </location>
</feature>
<sequence length="3272" mass="358265">MGIHLYARDAVASLRGSGPAELNWLFLVENIVVIILILFYFFYFNRIVGIFVSFILRLLLWKSHNAYFEIGGISFSLLGGGIIFNDVRYISRNQSLRIARGHVIWRYWLWRVRSEEDKASEARIPCRLSVSLHGAEWFLYNRTPSYDAILEQLGVLDPLSSWGGDASQSLSSEDLLKRESSKGVSIDELTDTAARARMGAPVQQAEKQAATDWLREALPIDIKCKTGAIIMGNPSTPTILIAGFDRVSGTYAAVKSRSQYDEYKQVYRLKFELPKIVFRTNPDYEGPMAEHGEEVLEKLESSPGFALADFLRRPTHFAAIHVFRSLLRKLPKLSKSAQKEADESPSRKPSSKKDDWTGLPRYQSANEGSGPSHRVEYAKVTTLLTSPELEMTYYCDTAGEVPKVPRVVTGFAGLETCDIGNGDLSPEWGVDLVIKGGIITYGPWADRQRSHLQQAFTPTTFFDQVETPKLKPGDQRMHTALKVFVEFSEGATLRVPTRETSKDWRYDSLDSSSVGDATVRPYGWLDVALGPNSTLSYVLPMVATAAGYDTLLELHLDEMSITSSVNYACFLRAETCRVHCGLPSPLAWDELRTWTINTTVSKPDISLLRDHITLLSDVAKDWTSGPPGDYEQFVPFLYAMNFKITDYTLRLFVNDHNIINNPTTIEDNTLLIARGPTLTAKVGIPSDRYRMNVSDIKFHVSLLNLALSMSLPDWNTHSAFLTEQTATFATSPELTIDGSYRFYATAQPDNVERLAIAVDCHDVVFKTMGWMVRHLFNLRDNYFGTFTHFVTLEEYRHRHERNLQGDPLELKYRPGQTDVFEVAVTLDLRNGLLLMPQEIYDCRSAVAFAIPQMQVDLRNHDYYMEMSLNIDPLRIMETLDADALIKEDFASLLELSDCIAVQGLEVTANRLFGPQPRTATYMCIWSFYLGAVVGSIPPSFLQAFARAGNSVGLGFVDQDNSLPPDFNVALDPDATFLTVDMHSIDLAIRGQGTAIQLSLSEGVTIRFDDLACAPFLKHIAVEIPTVTLRALAPLFGRAAPWMEVASIDADFSIVLGLSETGWAERAKTQLEFIAAQDALTQRCPFIYGKGPGVSTRLGGLFLPALAAPTRMSDLHGNHDFVPSPRRRPRPRQQSSGIYDDDESGDSEGGYDSDTSEDDYHSLYQRLPGRADGGDRFSAYGAILRLCERAPEASLLDRPTFRRLPLADDAPQTDSSLPSSPRDLPSLDERLEKFGTHSYTKPVSRTAVDVTCRSPIRVVLTPVSVQVGADVMDGLIVDKDLERCLDELFDGYVSSQGSVPTVRYSDLEVKASIPSVQIESIQDVLRPEEAISFKQQRPEEKDTGSGSTILCTVRLTLDDITFACQQRADGYGGVDEPTVPLPSLAIERKFGGSAGRTRLEVFHPPHSTTLPSRRSHTLPSTPACPRPRPTALDLVFGLCEAQLDFAADRALVSLKGGDARLDFVDEAAELVIGTVWSWRVVHDIAGPLRERAAQRKVFERRLVWAIALVSQQAAITSFPTFLNRASYLVSRANLRADDGWKTLHHLRHCLRAAPEDVARNMAQPPPWPSSSSLLADLTDVLARWQNWGIDAEDLTRSRFLTSLFGSSAALPSNAGTPSTDLTWSTPAAFEWRAGRFDALLSDGTTSENRLSIGPGEAFISSTGRQAEGAPIHIRGRFTLHELGANVDRDLLVLIRHIIKVRYTFERKLQRFAETLALAQSAAVVDSASRLDVTKPDFLSSIPHLLVDASMAVRRTSASALADNLEAKAVIDDIALTSSLSFNPRAPAHLGPGQEQLQVGSSLTIGHLEVAAREIAQEQEHLLLSTELDQLALLVNAVGSQASDHEPTIDPPSLQVVLAVQGVSSRIPRDAVRAYEFVEKWKTSALPEYDSLLTELRLTVEEAHPPVAKVVASPNPSAPPGPIQRLIAEAHLSAQVIVPLFSLEVQAIPTLKIGYSVDHFSMHASSSQAPQPGAVLGAIDVGLHVGAQTVRFIPVTDAGGRTSTLPAETAFHLPVVRLGAQLDGFPCRRVQLLATVDSVSVKLTADIIDNILTVQQHFGKDVDELLDVIKARRARQAELLGGAEEEPTPEVAQSTQSAPVLIAWDARVALRGFKVGIEGPQATQWIEAALLEGHANSTTLSSAQVLHWQASVQNLALSLAQRHPDDASKGPTDRRYRLAFFRLDLSASNAVINLPELPPASVYGDNRTPHLHLRLPRVHAVIQPSAIEALGDLVDYYQEQIEERRTSRRQDLEALQERVVQTFDEINDEDQNARSWLASCVVSLEMQSIGMAIPLNDDGIPAPDARHRRGKSAQSRPAFLLTIPSLKFATQKGSAGYARVSNFALQFVSDFDQGRKEDFDGSTHQSLNRVLLPEMKSTVRAATNGPVFIHSQVSGLEIDLEPTVVAFAFSLIDVYRLSHERFAKFALQTTATAPSTSPLDEPAPSAQSDPTTSPPASRPPTRAQSTVPLQASLCKRPSKPEAAPDTVRLPSLSVWADYQETTEDDFTRLHVNIVIHASNNTLYPTLIPFISDVASQLKDRALRSPSSTSAPELATLKMTSITGPSITAPPTDSLGRLKVGVSLKVDQSRLEISCLPAAEVTARLTWESGGFLLTLSPDTRGIDFAVTVDGVAAGLRHSFSPEDCLLAEAKGIAASVSFKGAKDPSPTNSGVLSAVVNLPDVAAEMNFRHLQDWLCLKAVWLDRMDLGPADTSTSGGKSLVTSTPPSTPTCEGPASSASSSRVTTLVHVQVAKFRFLCDLGQAIGRFTFVADTITSRLRLVPNESKNLSMGVKKLELVGQGRAGGSVVGEGLLFETRLRNEGKASKASDLLHVQIGLGKVKASVEYEFHKILVVDSDPIAIVVGDDWSRATTDAAELELDFKVKMGSFNIIATTATIPTLASVAQRVSTLIDEKGAQADATIAAAGLPPRPSTARKGENVVAAVASTLAQGPVPPGECPVRVINHLDIELVRIRVAIFPERFNEGEVYRLDAGSTIRAQLVRGVGADNIINRDLQLYLGFFSIRKVNHRKLSPTQEKEHTVPEWFELFRTSSERNIFKLGTTEVSMISYQAAGSNRLRHRFTMSFGGQVDIALNYALLRNLGSLATAYQQQMDQVTATGKTTSPYATAAPSPALPSSEGAGLAETVLSALPSESDIPSSRTIREEELPPSDDKLVIMKPSPLAAAATGDTRVLEFEAIESTIHQPQLNLLGDATPPLEWIGLQRARFPAWIHQSTTAPLEELLILLTKVAMPLYRGSMQKGEVEVQGERRAGPSA</sequence>